<feature type="non-terminal residue" evidence="2">
    <location>
        <position position="1"/>
    </location>
</feature>
<dbReference type="Pfam" id="PF13306">
    <property type="entry name" value="LRR_5"/>
    <property type="match status" value="1"/>
</dbReference>
<evidence type="ECO:0000313" key="2">
    <source>
        <dbReference type="EMBL" id="KAA6322006.1"/>
    </source>
</evidence>
<sequence>RNGETPSLVGARLIAYYEDGTGYSITVTEEMFDQYQQYVDYFFVLETEIEEISSGNEQITVPQRLSVQYEGLSVDTEVTILTKNYILVDQVGEIFLVKGNLPNEIILIPNSIISSTGDEIIIKSIMAANEGGVFSDLKIQGVIFPSTLESIGNNAFNSCRNLDYVLFLNESGTSQLKSIGLFAFRNCLNLTEIYLPRNLNSISPKAFEGCSKLKSIKVDALNSQYTNPQNSPYARVLYRKSTNFLYANMYTDAYIWPEGLAFSEAVLINNGVKTVYKGPEDEVFTPSTLSKDYYNFLGWEDDKLQLFVDITIFPTSVIYTSKWIPIEYYIDYRLLNSENNLDNPLTYNYEQEVDIKNPTPRPGYIFRGWTNNGSNLNQDKILLHSFGNLSLTPNWEAISYKLDYDNVTSDSNLLNPICYSIEEEITLLSPTPKIGYIFDSWLMNGLPISKITLGSIGDRILIAAWTEIDYKITYYLGSNAINNSLNPTIFHYDDEDISLSVPSRLGYEFVNWDEGNLISHHSSTDKIFTAVWNIITYDITYSLDDNGINDERNPSFYTTEEKFLIYPPTRIGYNFDGWNGINQISLGSIGNINFTAIWSLTNYSITYQIGQQENNLLNPNSYNIYSPEYVIYFPERNYYYGASWTVLPHSINYSFVDDELFIFSGNHEDITLIPNYEAVEYLITFHLDESNLNFNEVFHYNYESATYFLLGAEKENFGFVGWSTTSDGLNVVTNIPNKSHENLDFYPIWKANSYTIIFNNAGIHTNSSNYEFGQTITLTNPSREGYDFVSWSPTNFINEVDSGTKIFTANWSLITYTISYDFNDWNYLIDFPQSFTLESNTILISPSRDYYNFIGWTNNGINFSEITPLIHENLNLQALWSLQLYPIIYDLQGGVNDISNPNLYTYEDAFVLENPTRDFYNFIGWSPDGLISINSFGEKIFIAQWSPVSYQIIYNLDENVENN</sequence>
<accession>A0A5J4QJ84</accession>
<name>A0A5J4QJ84_9ZZZZ</name>
<organism evidence="2">
    <name type="scientific">termite gut metagenome</name>
    <dbReference type="NCBI Taxonomy" id="433724"/>
    <lineage>
        <taxon>unclassified sequences</taxon>
        <taxon>metagenomes</taxon>
        <taxon>organismal metagenomes</taxon>
    </lineage>
</organism>
<proteinExistence type="predicted"/>
<reference evidence="2" key="1">
    <citation type="submission" date="2019-03" db="EMBL/GenBank/DDBJ databases">
        <title>Single cell metagenomics reveals metabolic interactions within the superorganism composed of flagellate Streblomastix strix and complex community of Bacteroidetes bacteria on its surface.</title>
        <authorList>
            <person name="Treitli S.C."/>
            <person name="Kolisko M."/>
            <person name="Husnik F."/>
            <person name="Keeling P."/>
            <person name="Hampl V."/>
        </authorList>
    </citation>
    <scope>NUCLEOTIDE SEQUENCE</scope>
    <source>
        <strain evidence="2">STM</strain>
    </source>
</reference>
<evidence type="ECO:0000256" key="1">
    <source>
        <dbReference type="ARBA" id="ARBA00004196"/>
    </source>
</evidence>
<dbReference type="Gene3D" id="2.60.40.4270">
    <property type="entry name" value="Listeria-Bacteroides repeat domain"/>
    <property type="match status" value="1"/>
</dbReference>
<comment type="subcellular location">
    <subcellularLocation>
        <location evidence="1">Cell envelope</location>
    </subcellularLocation>
</comment>
<dbReference type="AlphaFoldDB" id="A0A5J4QJ84"/>
<evidence type="ECO:0008006" key="3">
    <source>
        <dbReference type="Google" id="ProtNLM"/>
    </source>
</evidence>
<dbReference type="InterPro" id="IPR032675">
    <property type="entry name" value="LRR_dom_sf"/>
</dbReference>
<dbReference type="InterPro" id="IPR026906">
    <property type="entry name" value="LRR_5"/>
</dbReference>
<dbReference type="EMBL" id="SNRY01003154">
    <property type="protein sequence ID" value="KAA6322006.1"/>
    <property type="molecule type" value="Genomic_DNA"/>
</dbReference>
<dbReference type="Gene3D" id="3.80.10.10">
    <property type="entry name" value="Ribonuclease Inhibitor"/>
    <property type="match status" value="1"/>
</dbReference>
<dbReference type="SUPFAM" id="SSF52058">
    <property type="entry name" value="L domain-like"/>
    <property type="match status" value="1"/>
</dbReference>
<gene>
    <name evidence="2" type="ORF">EZS27_028410</name>
</gene>
<protein>
    <recommendedName>
        <fullName evidence="3">Internalin-A</fullName>
    </recommendedName>
</protein>
<dbReference type="GO" id="GO:0030313">
    <property type="term" value="C:cell envelope"/>
    <property type="evidence" value="ECO:0007669"/>
    <property type="project" value="UniProtKB-SubCell"/>
</dbReference>
<feature type="non-terminal residue" evidence="2">
    <location>
        <position position="963"/>
    </location>
</feature>
<dbReference type="InterPro" id="IPR013378">
    <property type="entry name" value="InlB-like_B-rpt"/>
</dbReference>
<dbReference type="Pfam" id="PF09479">
    <property type="entry name" value="Flg_new"/>
    <property type="match status" value="4"/>
</dbReference>
<comment type="caution">
    <text evidence="2">The sequence shown here is derived from an EMBL/GenBank/DDBJ whole genome shotgun (WGS) entry which is preliminary data.</text>
</comment>
<dbReference type="InterPro" id="IPR042229">
    <property type="entry name" value="Listeria/Bacterioides_rpt_sf"/>
</dbReference>